<dbReference type="Pfam" id="PF13426">
    <property type="entry name" value="PAS_9"/>
    <property type="match status" value="1"/>
</dbReference>
<dbReference type="AlphaFoldDB" id="A0A6I6JEW5"/>
<evidence type="ECO:0000313" key="8">
    <source>
        <dbReference type="Proteomes" id="UP000428328"/>
    </source>
</evidence>
<dbReference type="PROSITE" id="PS50111">
    <property type="entry name" value="CHEMOTAXIS_TRANSDUC_2"/>
    <property type="match status" value="1"/>
</dbReference>
<dbReference type="InterPro" id="IPR000014">
    <property type="entry name" value="PAS"/>
</dbReference>
<dbReference type="Pfam" id="PF00015">
    <property type="entry name" value="MCPsignal"/>
    <property type="match status" value="1"/>
</dbReference>
<evidence type="ECO:0000259" key="6">
    <source>
        <dbReference type="PROSITE" id="PS50111"/>
    </source>
</evidence>
<dbReference type="GO" id="GO:0006935">
    <property type="term" value="P:chemotaxis"/>
    <property type="evidence" value="ECO:0007669"/>
    <property type="project" value="UniProtKB-ARBA"/>
</dbReference>
<dbReference type="InterPro" id="IPR024096">
    <property type="entry name" value="NO_sig/Golgi_transp_ligand-bd"/>
</dbReference>
<dbReference type="Gene3D" id="1.10.287.950">
    <property type="entry name" value="Methyl-accepting chemotaxis protein"/>
    <property type="match status" value="1"/>
</dbReference>
<dbReference type="NCBIfam" id="TIGR00229">
    <property type="entry name" value="sensory_box"/>
    <property type="match status" value="1"/>
</dbReference>
<dbReference type="PANTHER" id="PTHR32089:SF112">
    <property type="entry name" value="LYSOZYME-LIKE PROTEIN-RELATED"/>
    <property type="match status" value="1"/>
</dbReference>
<dbReference type="GO" id="GO:0007165">
    <property type="term" value="P:signal transduction"/>
    <property type="evidence" value="ECO:0007669"/>
    <property type="project" value="UniProtKB-KW"/>
</dbReference>
<dbReference type="InterPro" id="IPR035965">
    <property type="entry name" value="PAS-like_dom_sf"/>
</dbReference>
<dbReference type="InterPro" id="IPR004089">
    <property type="entry name" value="MCPsignal_dom"/>
</dbReference>
<dbReference type="Pfam" id="PF07700">
    <property type="entry name" value="HNOB"/>
    <property type="match status" value="1"/>
</dbReference>
<dbReference type="SUPFAM" id="SSF111126">
    <property type="entry name" value="Ligand-binding domain in the NO signalling and Golgi transport"/>
    <property type="match status" value="1"/>
</dbReference>
<dbReference type="GO" id="GO:0016020">
    <property type="term" value="C:membrane"/>
    <property type="evidence" value="ECO:0007669"/>
    <property type="project" value="UniProtKB-SubCell"/>
</dbReference>
<feature type="domain" description="Methyl-accepting transducer" evidence="6">
    <location>
        <begin position="223"/>
        <end position="459"/>
    </location>
</feature>
<comment type="subcellular location">
    <subcellularLocation>
        <location evidence="1">Membrane</location>
    </subcellularLocation>
</comment>
<dbReference type="RefSeq" id="WP_158949572.1">
    <property type="nucleotide sequence ID" value="NZ_CP046400.1"/>
</dbReference>
<organism evidence="7 8">
    <name type="scientific">Pseudodesulfovibrio cashew</name>
    <dbReference type="NCBI Taxonomy" id="2678688"/>
    <lineage>
        <taxon>Bacteria</taxon>
        <taxon>Pseudomonadati</taxon>
        <taxon>Thermodesulfobacteriota</taxon>
        <taxon>Desulfovibrionia</taxon>
        <taxon>Desulfovibrionales</taxon>
        <taxon>Desulfovibrionaceae</taxon>
    </lineage>
</organism>
<keyword evidence="2 4" id="KW-0807">Transducer</keyword>
<feature type="transmembrane region" description="Helical" evidence="5">
    <location>
        <begin position="26"/>
        <end position="44"/>
    </location>
</feature>
<comment type="similarity">
    <text evidence="3">Belongs to the methyl-accepting chemotaxis (MCP) protein family.</text>
</comment>
<dbReference type="Gene3D" id="3.30.450.20">
    <property type="entry name" value="PAS domain"/>
    <property type="match status" value="1"/>
</dbReference>
<evidence type="ECO:0000313" key="7">
    <source>
        <dbReference type="EMBL" id="QGY41365.1"/>
    </source>
</evidence>
<keyword evidence="5" id="KW-0812">Transmembrane</keyword>
<dbReference type="Proteomes" id="UP000428328">
    <property type="component" value="Chromosome"/>
</dbReference>
<accession>A0A6I6JEW5</accession>
<protein>
    <submittedName>
        <fullName evidence="7">PAS domain-containing protein</fullName>
    </submittedName>
</protein>
<dbReference type="Gene3D" id="3.90.1520.10">
    <property type="entry name" value="H-NOX domain"/>
    <property type="match status" value="1"/>
</dbReference>
<keyword evidence="5" id="KW-0472">Membrane</keyword>
<name>A0A6I6JEW5_9BACT</name>
<dbReference type="KEGG" id="psel:GM415_14950"/>
<evidence type="ECO:0000256" key="2">
    <source>
        <dbReference type="ARBA" id="ARBA00023224"/>
    </source>
</evidence>
<sequence>MIAALTVVLCLLFAVAFKIGGWAAFGVAACLSLICGVGGMVYSARRRRVLLRGLEALAEGRDLSVGADSVPLLSPLAECLGSIRERVAFFESAFKGLGYPAILCDREGRISLCSKGFLALLDKPEKDILGQSVSRAFYGDDRESFTEKALKGEEDFRETLDLTLWNGRTFPCMMYINVIRDSGRRVVGVASSFIDISRTLEQQREIERHREEMIRAGKQLSELAEHVASAAELLSASADDQAEGAQKQRVQTASVAEAMDQMTGTVLSVAQNATATREAASQALESAEEGAARVSEAVRAIDEVAHSSQALGQDIERLNARAEQVGQIIGVINDIADQTNLLALNAAIEAARAGEAGRGFAVVADEVRKLAEKTMGATREVEGSISTIQSGVGAALEAMRMTEGQVTSSTELSTQAGESLKQIMENIRNMVDGVSLIAAATEQQSTAADNINRAIDEIAEISGDADEAAGQAAGATRDLAGLAQELLDVSRSFLEGDGGERLRESEHLMKGILPKLAQEFVQKTYAKDIYDGMQEEMGNPVFLPGKGYSDQVVMQMAETVSALAGVSVRRFFLDLGRYTVGRFQEMYPGHFKEESLKDFYLRMNDIHRQLTREIPGIKPPSFTYEDKGDSLFMNYRSGRGLFDYFEGVLLGAAEFKGENVDIQVKPFDEQTARAEIRFLGRK</sequence>
<dbReference type="SMART" id="SM00091">
    <property type="entry name" value="PAS"/>
    <property type="match status" value="1"/>
</dbReference>
<dbReference type="CDD" id="cd00130">
    <property type="entry name" value="PAS"/>
    <property type="match status" value="1"/>
</dbReference>
<evidence type="ECO:0000256" key="4">
    <source>
        <dbReference type="PROSITE-ProRule" id="PRU00284"/>
    </source>
</evidence>
<keyword evidence="8" id="KW-1185">Reference proteome</keyword>
<gene>
    <name evidence="7" type="ORF">GM415_14950</name>
</gene>
<dbReference type="SUPFAM" id="SSF55785">
    <property type="entry name" value="PYP-like sensor domain (PAS domain)"/>
    <property type="match status" value="1"/>
</dbReference>
<dbReference type="FunFam" id="1.10.287.950:FF:000001">
    <property type="entry name" value="Methyl-accepting chemotaxis sensory transducer"/>
    <property type="match status" value="1"/>
</dbReference>
<dbReference type="InterPro" id="IPR011644">
    <property type="entry name" value="Heme_NO-bd"/>
</dbReference>
<evidence type="ECO:0000256" key="1">
    <source>
        <dbReference type="ARBA" id="ARBA00004370"/>
    </source>
</evidence>
<dbReference type="GO" id="GO:0020037">
    <property type="term" value="F:heme binding"/>
    <property type="evidence" value="ECO:0007669"/>
    <property type="project" value="InterPro"/>
</dbReference>
<dbReference type="EMBL" id="CP046400">
    <property type="protein sequence ID" value="QGY41365.1"/>
    <property type="molecule type" value="Genomic_DNA"/>
</dbReference>
<proteinExistence type="inferred from homology"/>
<keyword evidence="5" id="KW-1133">Transmembrane helix</keyword>
<dbReference type="SMART" id="SM00283">
    <property type="entry name" value="MA"/>
    <property type="match status" value="1"/>
</dbReference>
<dbReference type="SUPFAM" id="SSF58104">
    <property type="entry name" value="Methyl-accepting chemotaxis protein (MCP) signaling domain"/>
    <property type="match status" value="1"/>
</dbReference>
<dbReference type="PANTHER" id="PTHR32089">
    <property type="entry name" value="METHYL-ACCEPTING CHEMOTAXIS PROTEIN MCPB"/>
    <property type="match status" value="1"/>
</dbReference>
<dbReference type="CDD" id="cd11386">
    <property type="entry name" value="MCP_signal"/>
    <property type="match status" value="1"/>
</dbReference>
<dbReference type="InterPro" id="IPR038158">
    <property type="entry name" value="H-NOX_domain_sf"/>
</dbReference>
<evidence type="ECO:0000256" key="3">
    <source>
        <dbReference type="ARBA" id="ARBA00029447"/>
    </source>
</evidence>
<reference evidence="7 8" key="1">
    <citation type="submission" date="2019-11" db="EMBL/GenBank/DDBJ databases">
        <authorList>
            <person name="Zheng R.K."/>
            <person name="Sun C.M."/>
        </authorList>
    </citation>
    <scope>NUCLEOTIDE SEQUENCE [LARGE SCALE GENOMIC DNA]</scope>
    <source>
        <strain evidence="7 8">SRB007</strain>
    </source>
</reference>
<evidence type="ECO:0000256" key="5">
    <source>
        <dbReference type="SAM" id="Phobius"/>
    </source>
</evidence>